<proteinExistence type="predicted"/>
<gene>
    <name evidence="7" type="ORF">QN277_027983</name>
</gene>
<dbReference type="SUPFAM" id="SSF48371">
    <property type="entry name" value="ARM repeat"/>
    <property type="match status" value="1"/>
</dbReference>
<evidence type="ECO:0000313" key="8">
    <source>
        <dbReference type="Proteomes" id="UP001293593"/>
    </source>
</evidence>
<evidence type="ECO:0000256" key="3">
    <source>
        <dbReference type="ARBA" id="ARBA00022490"/>
    </source>
</evidence>
<keyword evidence="3" id="KW-0963">Cytoplasm</keyword>
<dbReference type="GO" id="GO:0006606">
    <property type="term" value="P:protein import into nucleus"/>
    <property type="evidence" value="ECO:0007669"/>
    <property type="project" value="InterPro"/>
</dbReference>
<dbReference type="InterPro" id="IPR040122">
    <property type="entry name" value="Importin_beta"/>
</dbReference>
<keyword evidence="4" id="KW-0677">Repeat</keyword>
<comment type="caution">
    <text evidence="7">The sequence shown here is derived from an EMBL/GenBank/DDBJ whole genome shotgun (WGS) entry which is preliminary data.</text>
</comment>
<feature type="compositionally biased region" description="Low complexity" evidence="6">
    <location>
        <begin position="1"/>
        <end position="10"/>
    </location>
</feature>
<evidence type="ECO:0000256" key="6">
    <source>
        <dbReference type="SAM" id="MobiDB-lite"/>
    </source>
</evidence>
<evidence type="ECO:0000256" key="5">
    <source>
        <dbReference type="ARBA" id="ARBA00022927"/>
    </source>
</evidence>
<protein>
    <submittedName>
        <fullName evidence="7">Uncharacterized protein</fullName>
    </submittedName>
</protein>
<organism evidence="7 8">
    <name type="scientific">Acacia crassicarpa</name>
    <name type="common">northern wattle</name>
    <dbReference type="NCBI Taxonomy" id="499986"/>
    <lineage>
        <taxon>Eukaryota</taxon>
        <taxon>Viridiplantae</taxon>
        <taxon>Streptophyta</taxon>
        <taxon>Embryophyta</taxon>
        <taxon>Tracheophyta</taxon>
        <taxon>Spermatophyta</taxon>
        <taxon>Magnoliopsida</taxon>
        <taxon>eudicotyledons</taxon>
        <taxon>Gunneridae</taxon>
        <taxon>Pentapetalae</taxon>
        <taxon>rosids</taxon>
        <taxon>fabids</taxon>
        <taxon>Fabales</taxon>
        <taxon>Fabaceae</taxon>
        <taxon>Caesalpinioideae</taxon>
        <taxon>mimosoid clade</taxon>
        <taxon>Acacieae</taxon>
        <taxon>Acacia</taxon>
    </lineage>
</organism>
<dbReference type="Proteomes" id="UP001293593">
    <property type="component" value="Unassembled WGS sequence"/>
</dbReference>
<dbReference type="EMBL" id="JAWXYG010000009">
    <property type="protein sequence ID" value="KAK4262421.1"/>
    <property type="molecule type" value="Genomic_DNA"/>
</dbReference>
<keyword evidence="2" id="KW-0813">Transport</keyword>
<evidence type="ECO:0000256" key="2">
    <source>
        <dbReference type="ARBA" id="ARBA00022448"/>
    </source>
</evidence>
<name>A0AAE1MJ92_9FABA</name>
<evidence type="ECO:0000256" key="4">
    <source>
        <dbReference type="ARBA" id="ARBA00022737"/>
    </source>
</evidence>
<dbReference type="PANTHER" id="PTHR10527">
    <property type="entry name" value="IMPORTIN BETA"/>
    <property type="match status" value="1"/>
</dbReference>
<accession>A0AAE1MJ92</accession>
<keyword evidence="8" id="KW-1185">Reference proteome</keyword>
<dbReference type="GO" id="GO:0005737">
    <property type="term" value="C:cytoplasm"/>
    <property type="evidence" value="ECO:0007669"/>
    <property type="project" value="UniProtKB-SubCell"/>
</dbReference>
<keyword evidence="5" id="KW-0653">Protein transport</keyword>
<sequence length="976" mass="111630">MASTSSSKRPLGPPSPPMPPPHRLKQEEHVDADKPPSREGKEVPADDDDPPPETSQEASRRRQDPPRVDEHAISRLNYLLLQVSDDHHEALPNLSEIVARIFQTEGWRQFLRNLLQAIQTDFETRQETALRVLPCLPENQACEFFKDNYNSLYVRFLDLFDSPNVNIQALTFDASSKLISLKTLFSIDCDSEYLILKMFDWLLIVFLGGEIDLLEPRMTNLVAFVRDNAHLHVDELLHSALTCMFEIVESADDNFITCKAIDIINILQQQNLNGVRQFVRELSRESKHRILEKCMRLMFRVEDIPSWYDVDAESSEHMGLLGTYQQAKSLLLEFSLDSDEKSLLSFGTEMIPQYLKSEDWKTRHAGLIAFSLIAKACSPERISEQTERVVDISLDDPHPRVRWAAIEVILSSLSDHPKEHVQHLMKFLPRLVTIIRSSASIYPRVQFDATLAVRLLINKCDNEEVIRSFSEDLVPQLLKNLEQGGLFRVHAMEILRSLAISFPVVFRNHYKETVDSLKPHVSQWLLGAKSIECLSYIFSWFLRKQSLFVLSDAEKVLTIVFKILDDWKSIKNRVKIYILRALSQLCKLPQTDEVLNKTMPVLIQILKNTKDSTMRTLHYGLPGLFRNTDDNTLDAGAVKMASVKALPNVLLSCQHKKEYQELINSTVRALVQASQKETERAVDTEMLKSLNACIAISGSVFNVDVIKQIALTINQKLSQGTIYWPFNLDHSVYEMEQQEEIIQVATKCLETMINTLKSAFLPHVDELLPAVQTLWSHDTWCPYKLKEVAISIFNLLLKDCPYKLQRYRDTFLQVVMDLCHSESLQLQREAARGIGLCATNTQFISNFDALEAINNLYHVIGCALESERRMTYDAAVSALGKICEFRHDIVNGPQVVPIWINFLPLRNDFEEAKYAHQQLCRLLETADPDILELDNKNLEMLITQILNKILLQSDYIATEETICSIISFLTQVGAMT</sequence>
<feature type="region of interest" description="Disordered" evidence="6">
    <location>
        <begin position="1"/>
        <end position="69"/>
    </location>
</feature>
<dbReference type="AlphaFoldDB" id="A0AAE1MJ92"/>
<evidence type="ECO:0000256" key="1">
    <source>
        <dbReference type="ARBA" id="ARBA00004496"/>
    </source>
</evidence>
<dbReference type="InterPro" id="IPR016024">
    <property type="entry name" value="ARM-type_fold"/>
</dbReference>
<dbReference type="InterPro" id="IPR011989">
    <property type="entry name" value="ARM-like"/>
</dbReference>
<feature type="compositionally biased region" description="Basic and acidic residues" evidence="6">
    <location>
        <begin position="58"/>
        <end position="69"/>
    </location>
</feature>
<feature type="compositionally biased region" description="Basic and acidic residues" evidence="6">
    <location>
        <begin position="24"/>
        <end position="44"/>
    </location>
</feature>
<evidence type="ECO:0000313" key="7">
    <source>
        <dbReference type="EMBL" id="KAK4262421.1"/>
    </source>
</evidence>
<feature type="compositionally biased region" description="Pro residues" evidence="6">
    <location>
        <begin position="11"/>
        <end position="21"/>
    </location>
</feature>
<reference evidence="7" key="1">
    <citation type="submission" date="2023-10" db="EMBL/GenBank/DDBJ databases">
        <title>Chromosome-level genome of the transformable northern wattle, Acacia crassicarpa.</title>
        <authorList>
            <person name="Massaro I."/>
            <person name="Sinha N.R."/>
            <person name="Poethig S."/>
            <person name="Leichty A.R."/>
        </authorList>
    </citation>
    <scope>NUCLEOTIDE SEQUENCE</scope>
    <source>
        <strain evidence="7">Acra3RX</strain>
        <tissue evidence="7">Leaf</tissue>
    </source>
</reference>
<comment type="subcellular location">
    <subcellularLocation>
        <location evidence="1">Cytoplasm</location>
    </subcellularLocation>
</comment>
<dbReference type="Gene3D" id="1.25.10.10">
    <property type="entry name" value="Leucine-rich Repeat Variant"/>
    <property type="match status" value="1"/>
</dbReference>